<feature type="compositionally biased region" description="Acidic residues" evidence="5">
    <location>
        <begin position="359"/>
        <end position="369"/>
    </location>
</feature>
<keyword evidence="6" id="KW-0812">Transmembrane</keyword>
<keyword evidence="2 4" id="KW-0863">Zinc-finger</keyword>
<feature type="compositionally biased region" description="Basic and acidic residues" evidence="5">
    <location>
        <begin position="170"/>
        <end position="185"/>
    </location>
</feature>
<dbReference type="EMBL" id="LSRX01000286">
    <property type="protein sequence ID" value="OLQ01609.1"/>
    <property type="molecule type" value="Genomic_DNA"/>
</dbReference>
<evidence type="ECO:0000259" key="7">
    <source>
        <dbReference type="PROSITE" id="PS50158"/>
    </source>
</evidence>
<evidence type="ECO:0000313" key="9">
    <source>
        <dbReference type="EMBL" id="OLQ01609.1"/>
    </source>
</evidence>
<evidence type="ECO:0000313" key="10">
    <source>
        <dbReference type="Proteomes" id="UP000186817"/>
    </source>
</evidence>
<dbReference type="OrthoDB" id="448546at2759"/>
<keyword evidence="6" id="KW-0472">Membrane</keyword>
<sequence>MTSCFRLDRDECLRIFVRRSAKTYSAEREPSCALTRSRFAKVMMSRCGRSFLRFFSLFGFWIFRFAAMLCMCCESADDKGSSVMVDQVPAVSEVVPVLTKEKAKVESNAWSIQLPIKKGVTPSLGLELDGIDPKGASESSVTRDVWAMPPKTTGPQAPADGGGGSGGGYYRDRDPPPGYDGRDPDRTFARWLKELRLWEYETEIPKEKWGVKLLRQLTGSARATADNLSFEDIACEKGMDNLVKALTDHFSPHLESSLPQAFENAIYGEPRGSRESFGDYVIRMEYAFKELERQKVPLHEIAVGYVMFRHANLNEVQQSQMLTWGKGSYDRKTVVENLRRLDKGNFDAKRKGPSHYVTETDEAQEDPELTNETYIGDFSPDDGESELDEDYVYIGENDMQEVFDEDQMLEALATYQDVRRSLREQRTNRGYYPQGKSSSSSPGGGKGKGKGTGGGKSRPALAVKGRDKVKFTRNGTRVHVDMLKLRTRCARCGQVGHWAKECRNAPDERGRATAARANSASTQPSSASTPSVRSGFFVQSSEADGPGVAQTFYGEKNEGDWMSYVPTFGSILRAVNRQRSSEQSPLRQVVSDEPAESFVGVSTSPTEGIVDTAAQDGLVGKAALLQLAQALREKGLQYRWNLKKRAQASGVGGRAEVIGVAEVPVGIAGINGLMELTVVTDNVPLLLPVKMLRQLRAIVDLDSNVLELKAFGVKTPMTTLPSGSSTVAVNCHCRQPAYRWQVKKAGPTQGRHFYRCAKRLCEFFVWDEAEKTELKRRLDAPAIQQMEVDETEAQDELYVQGPDGGFQIVHAE</sequence>
<dbReference type="SUPFAM" id="SSF57756">
    <property type="entry name" value="Retrovirus zinc finger-like domains"/>
    <property type="match status" value="1"/>
</dbReference>
<protein>
    <submittedName>
        <fullName evidence="9">Uncharacterized protein</fullName>
    </submittedName>
</protein>
<dbReference type="Proteomes" id="UP000186817">
    <property type="component" value="Unassembled WGS sequence"/>
</dbReference>
<feature type="transmembrane region" description="Helical" evidence="6">
    <location>
        <begin position="51"/>
        <end position="69"/>
    </location>
</feature>
<dbReference type="Gene3D" id="4.10.60.10">
    <property type="entry name" value="Zinc finger, CCHC-type"/>
    <property type="match status" value="1"/>
</dbReference>
<gene>
    <name evidence="9" type="ORF">AK812_SmicGene15630</name>
</gene>
<feature type="region of interest" description="Disordered" evidence="5">
    <location>
        <begin position="424"/>
        <end position="469"/>
    </location>
</feature>
<keyword evidence="10" id="KW-1185">Reference proteome</keyword>
<dbReference type="Gene3D" id="2.40.70.10">
    <property type="entry name" value="Acid Proteases"/>
    <property type="match status" value="1"/>
</dbReference>
<dbReference type="InterPro" id="IPR010666">
    <property type="entry name" value="Znf_GRF"/>
</dbReference>
<feature type="region of interest" description="Disordered" evidence="5">
    <location>
        <begin position="509"/>
        <end position="532"/>
    </location>
</feature>
<dbReference type="GO" id="GO:0008270">
    <property type="term" value="F:zinc ion binding"/>
    <property type="evidence" value="ECO:0007669"/>
    <property type="project" value="UniProtKB-KW"/>
</dbReference>
<dbReference type="Pfam" id="PF00098">
    <property type="entry name" value="zf-CCHC"/>
    <property type="match status" value="1"/>
</dbReference>
<feature type="domain" description="GRF-type" evidence="8">
    <location>
        <begin position="731"/>
        <end position="770"/>
    </location>
</feature>
<feature type="domain" description="CCHC-type" evidence="7">
    <location>
        <begin position="488"/>
        <end position="504"/>
    </location>
</feature>
<dbReference type="OMA" id="MCCESAD"/>
<dbReference type="InterPro" id="IPR001878">
    <property type="entry name" value="Znf_CCHC"/>
</dbReference>
<keyword evidence="1" id="KW-0479">Metal-binding</keyword>
<evidence type="ECO:0000256" key="5">
    <source>
        <dbReference type="SAM" id="MobiDB-lite"/>
    </source>
</evidence>
<keyword evidence="6" id="KW-1133">Transmembrane helix</keyword>
<feature type="region of interest" description="Disordered" evidence="5">
    <location>
        <begin position="345"/>
        <end position="386"/>
    </location>
</feature>
<dbReference type="Pfam" id="PF06839">
    <property type="entry name" value="Zn_ribbon_GRF"/>
    <property type="match status" value="1"/>
</dbReference>
<dbReference type="SMART" id="SM00343">
    <property type="entry name" value="ZnF_C2HC"/>
    <property type="match status" value="1"/>
</dbReference>
<evidence type="ECO:0000256" key="4">
    <source>
        <dbReference type="PROSITE-ProRule" id="PRU00047"/>
    </source>
</evidence>
<evidence type="ECO:0000256" key="2">
    <source>
        <dbReference type="ARBA" id="ARBA00022771"/>
    </source>
</evidence>
<dbReference type="InterPro" id="IPR036875">
    <property type="entry name" value="Znf_CCHC_sf"/>
</dbReference>
<feature type="compositionally biased region" description="Gly residues" evidence="5">
    <location>
        <begin position="160"/>
        <end position="169"/>
    </location>
</feature>
<reference evidence="9 10" key="1">
    <citation type="submission" date="2016-02" db="EMBL/GenBank/DDBJ databases">
        <title>Genome analysis of coral dinoflagellate symbionts highlights evolutionary adaptations to a symbiotic lifestyle.</title>
        <authorList>
            <person name="Aranda M."/>
            <person name="Li Y."/>
            <person name="Liew Y.J."/>
            <person name="Baumgarten S."/>
            <person name="Simakov O."/>
            <person name="Wilson M."/>
            <person name="Piel J."/>
            <person name="Ashoor H."/>
            <person name="Bougouffa S."/>
            <person name="Bajic V.B."/>
            <person name="Ryu T."/>
            <person name="Ravasi T."/>
            <person name="Bayer T."/>
            <person name="Micklem G."/>
            <person name="Kim H."/>
            <person name="Bhak J."/>
            <person name="Lajeunesse T.C."/>
            <person name="Voolstra C.R."/>
        </authorList>
    </citation>
    <scope>NUCLEOTIDE SEQUENCE [LARGE SCALE GENOMIC DNA]</scope>
    <source>
        <strain evidence="9 10">CCMP2467</strain>
    </source>
</reference>
<feature type="compositionally biased region" description="Low complexity" evidence="5">
    <location>
        <begin position="512"/>
        <end position="531"/>
    </location>
</feature>
<evidence type="ECO:0000259" key="8">
    <source>
        <dbReference type="PROSITE" id="PS51999"/>
    </source>
</evidence>
<dbReference type="AlphaFoldDB" id="A0A1Q9E2J2"/>
<proteinExistence type="predicted"/>
<evidence type="ECO:0000256" key="1">
    <source>
        <dbReference type="ARBA" id="ARBA00022723"/>
    </source>
</evidence>
<keyword evidence="3" id="KW-0862">Zinc</keyword>
<feature type="compositionally biased region" description="Gly residues" evidence="5">
    <location>
        <begin position="442"/>
        <end position="456"/>
    </location>
</feature>
<dbReference type="InterPro" id="IPR021109">
    <property type="entry name" value="Peptidase_aspartic_dom_sf"/>
</dbReference>
<feature type="region of interest" description="Disordered" evidence="5">
    <location>
        <begin position="132"/>
        <end position="185"/>
    </location>
</feature>
<dbReference type="GO" id="GO:0003676">
    <property type="term" value="F:nucleic acid binding"/>
    <property type="evidence" value="ECO:0007669"/>
    <property type="project" value="InterPro"/>
</dbReference>
<comment type="caution">
    <text evidence="9">The sequence shown here is derived from an EMBL/GenBank/DDBJ whole genome shotgun (WGS) entry which is preliminary data.</text>
</comment>
<evidence type="ECO:0000256" key="6">
    <source>
        <dbReference type="SAM" id="Phobius"/>
    </source>
</evidence>
<evidence type="ECO:0000256" key="3">
    <source>
        <dbReference type="ARBA" id="ARBA00022833"/>
    </source>
</evidence>
<accession>A0A1Q9E2J2</accession>
<name>A0A1Q9E2J2_SYMMI</name>
<organism evidence="9 10">
    <name type="scientific">Symbiodinium microadriaticum</name>
    <name type="common">Dinoflagellate</name>
    <name type="synonym">Zooxanthella microadriatica</name>
    <dbReference type="NCBI Taxonomy" id="2951"/>
    <lineage>
        <taxon>Eukaryota</taxon>
        <taxon>Sar</taxon>
        <taxon>Alveolata</taxon>
        <taxon>Dinophyceae</taxon>
        <taxon>Suessiales</taxon>
        <taxon>Symbiodiniaceae</taxon>
        <taxon>Symbiodinium</taxon>
    </lineage>
</organism>
<dbReference type="PROSITE" id="PS51999">
    <property type="entry name" value="ZF_GRF"/>
    <property type="match status" value="1"/>
</dbReference>
<dbReference type="PROSITE" id="PS50158">
    <property type="entry name" value="ZF_CCHC"/>
    <property type="match status" value="1"/>
</dbReference>